<name>A0A0S4JUV6_BODSA</name>
<feature type="coiled-coil region" evidence="1">
    <location>
        <begin position="108"/>
        <end position="142"/>
    </location>
</feature>
<reference evidence="3" key="1">
    <citation type="submission" date="2015-09" db="EMBL/GenBank/DDBJ databases">
        <authorList>
            <consortium name="Pathogen Informatics"/>
        </authorList>
    </citation>
    <scope>NUCLEOTIDE SEQUENCE [LARGE SCALE GENOMIC DNA]</scope>
    <source>
        <strain evidence="3">Lake Konstanz</strain>
    </source>
</reference>
<accession>A0A0S4JUV6</accession>
<dbReference type="Proteomes" id="UP000051952">
    <property type="component" value="Unassembled WGS sequence"/>
</dbReference>
<protein>
    <submittedName>
        <fullName evidence="2">Uncharacterized protein</fullName>
    </submittedName>
</protein>
<feature type="coiled-coil region" evidence="1">
    <location>
        <begin position="301"/>
        <end position="342"/>
    </location>
</feature>
<dbReference type="AlphaFoldDB" id="A0A0S4JUV6"/>
<proteinExistence type="predicted"/>
<evidence type="ECO:0000313" key="2">
    <source>
        <dbReference type="EMBL" id="CUG93231.1"/>
    </source>
</evidence>
<keyword evidence="1" id="KW-0175">Coiled coil</keyword>
<evidence type="ECO:0000256" key="1">
    <source>
        <dbReference type="SAM" id="Coils"/>
    </source>
</evidence>
<keyword evidence="3" id="KW-1185">Reference proteome</keyword>
<feature type="non-terminal residue" evidence="2">
    <location>
        <position position="1"/>
    </location>
</feature>
<organism evidence="2 3">
    <name type="scientific">Bodo saltans</name>
    <name type="common">Flagellated protozoan</name>
    <dbReference type="NCBI Taxonomy" id="75058"/>
    <lineage>
        <taxon>Eukaryota</taxon>
        <taxon>Discoba</taxon>
        <taxon>Euglenozoa</taxon>
        <taxon>Kinetoplastea</taxon>
        <taxon>Metakinetoplastina</taxon>
        <taxon>Eubodonida</taxon>
        <taxon>Bodonidae</taxon>
        <taxon>Bodo</taxon>
    </lineage>
</organism>
<sequence length="344" mass="38118">DRASETDSASTGLRHELESVKAELSAVRKRALVTDGHVAEVDAELLQVHSRLVAAKKRAADLEDELLDARHDVGVLSGVVTRAEDVVGKRCVSCTSLDAALRHSDDENRKLLNDVATSVEVIQNLEERLLAYEDTLSKKSEHQLQGPKDVIEEQLRRLRGIPKLVAEVQFLCSRLVRDVQLDAAEVAATGSQLPRDILHAAADSFSTILDQIGMCSQRCASVGESLHDAFMAACVDVLERANGVDSAVHGMYAGLLHLEKHLHGELPVEDFVLEACLRHVEDLVTSLQQLPLAVAGPSEEVQRLKQSRRELKHAIRELIEENSQLREQLDQFESEASMIRRNYR</sequence>
<gene>
    <name evidence="2" type="ORF">BSAL_41495</name>
</gene>
<feature type="coiled-coil region" evidence="1">
    <location>
        <begin position="45"/>
        <end position="72"/>
    </location>
</feature>
<evidence type="ECO:0000313" key="3">
    <source>
        <dbReference type="Proteomes" id="UP000051952"/>
    </source>
</evidence>
<dbReference type="VEuPathDB" id="TriTrypDB:BSAL_41495"/>
<dbReference type="EMBL" id="CYKH01002132">
    <property type="protein sequence ID" value="CUG93231.1"/>
    <property type="molecule type" value="Genomic_DNA"/>
</dbReference>